<dbReference type="EMBL" id="JABEQG010000016">
    <property type="protein sequence ID" value="MBB2156657.1"/>
    <property type="molecule type" value="Genomic_DNA"/>
</dbReference>
<comment type="function">
    <text evidence="2">Antitoxin component of a type II toxin-antitoxin (TA) system.</text>
</comment>
<comment type="similarity">
    <text evidence="1 2">Belongs to the phD/YefM antitoxin family.</text>
</comment>
<feature type="compositionally biased region" description="Polar residues" evidence="3">
    <location>
        <begin position="1"/>
        <end position="15"/>
    </location>
</feature>
<dbReference type="Gene3D" id="3.40.1620.10">
    <property type="entry name" value="YefM-like domain"/>
    <property type="match status" value="1"/>
</dbReference>
<evidence type="ECO:0000256" key="1">
    <source>
        <dbReference type="ARBA" id="ARBA00009981"/>
    </source>
</evidence>
<gene>
    <name evidence="4" type="ORF">HLH33_10100</name>
</gene>
<proteinExistence type="inferred from homology"/>
<reference evidence="4 5" key="1">
    <citation type="submission" date="2020-04" db="EMBL/GenBank/DDBJ databases">
        <title>Description of novel Gluconacetobacter.</title>
        <authorList>
            <person name="Sombolestani A."/>
        </authorList>
    </citation>
    <scope>NUCLEOTIDE SEQUENCE [LARGE SCALE GENOMIC DNA]</scope>
    <source>
        <strain evidence="4 5">LMG 7603</strain>
    </source>
</reference>
<evidence type="ECO:0000313" key="4">
    <source>
        <dbReference type="EMBL" id="MBB2156657.1"/>
    </source>
</evidence>
<evidence type="ECO:0000256" key="3">
    <source>
        <dbReference type="SAM" id="MobiDB-lite"/>
    </source>
</evidence>
<dbReference type="Pfam" id="PF02604">
    <property type="entry name" value="PhdYeFM_antitox"/>
    <property type="match status" value="1"/>
</dbReference>
<dbReference type="NCBIfam" id="TIGR01552">
    <property type="entry name" value="phd_fam"/>
    <property type="match status" value="1"/>
</dbReference>
<feature type="region of interest" description="Disordered" evidence="3">
    <location>
        <begin position="1"/>
        <end position="20"/>
    </location>
</feature>
<protein>
    <recommendedName>
        <fullName evidence="2">Antitoxin</fullName>
    </recommendedName>
</protein>
<dbReference type="Proteomes" id="UP000550787">
    <property type="component" value="Unassembled WGS sequence"/>
</dbReference>
<accession>A0A7W4FFA9</accession>
<evidence type="ECO:0000256" key="2">
    <source>
        <dbReference type="RuleBase" id="RU362080"/>
    </source>
</evidence>
<comment type="caution">
    <text evidence="4">The sequence shown here is derived from an EMBL/GenBank/DDBJ whole genome shotgun (WGS) entry which is preliminary data.</text>
</comment>
<name>A0A7W4FFA9_GLUDI</name>
<dbReference type="RefSeq" id="WP_183115884.1">
    <property type="nucleotide sequence ID" value="NZ_JABEQG010000016.1"/>
</dbReference>
<evidence type="ECO:0000313" key="5">
    <source>
        <dbReference type="Proteomes" id="UP000550787"/>
    </source>
</evidence>
<dbReference type="AlphaFoldDB" id="A0A7W4FFA9"/>
<dbReference type="InterPro" id="IPR036165">
    <property type="entry name" value="YefM-like_sf"/>
</dbReference>
<dbReference type="InterPro" id="IPR006442">
    <property type="entry name" value="Antitoxin_Phd/YefM"/>
</dbReference>
<dbReference type="SUPFAM" id="SSF143120">
    <property type="entry name" value="YefM-like"/>
    <property type="match status" value="1"/>
</dbReference>
<sequence length="84" mass="9471">MTITTLSSREFNQDTSRAKKASVEGPVFITDRGKPAHVLLSIEEYRRLTKRPRRIADSLAMPGLDDVEFDPPRATIVIRPADFT</sequence>
<organism evidence="4 5">
    <name type="scientific">Gluconacetobacter diazotrophicus</name>
    <name type="common">Acetobacter diazotrophicus</name>
    <dbReference type="NCBI Taxonomy" id="33996"/>
    <lineage>
        <taxon>Bacteria</taxon>
        <taxon>Pseudomonadati</taxon>
        <taxon>Pseudomonadota</taxon>
        <taxon>Alphaproteobacteria</taxon>
        <taxon>Acetobacterales</taxon>
        <taxon>Acetobacteraceae</taxon>
        <taxon>Gluconacetobacter</taxon>
    </lineage>
</organism>